<evidence type="ECO:0000256" key="2">
    <source>
        <dbReference type="SAM" id="MobiDB-lite"/>
    </source>
</evidence>
<dbReference type="GO" id="GO:0005886">
    <property type="term" value="C:plasma membrane"/>
    <property type="evidence" value="ECO:0007669"/>
    <property type="project" value="TreeGrafter"/>
</dbReference>
<dbReference type="SMART" id="SM01017">
    <property type="entry name" value="Arrestin_C"/>
    <property type="match status" value="1"/>
</dbReference>
<dbReference type="InterPro" id="IPR050357">
    <property type="entry name" value="Arrestin_domain-protein"/>
</dbReference>
<evidence type="ECO:0000256" key="1">
    <source>
        <dbReference type="ARBA" id="ARBA00005298"/>
    </source>
</evidence>
<dbReference type="PANTHER" id="PTHR11188">
    <property type="entry name" value="ARRESTIN DOMAIN CONTAINING PROTEIN"/>
    <property type="match status" value="1"/>
</dbReference>
<feature type="domain" description="Arrestin C-terminal-like" evidence="4">
    <location>
        <begin position="240"/>
        <end position="365"/>
    </location>
</feature>
<evidence type="ECO:0000313" key="5">
    <source>
        <dbReference type="Ensembl" id="ENSAPOP00000000583.1"/>
    </source>
</evidence>
<dbReference type="Proteomes" id="UP000257200">
    <property type="component" value="Unplaced"/>
</dbReference>
<dbReference type="InterPro" id="IPR014756">
    <property type="entry name" value="Ig_E-set"/>
</dbReference>
<proteinExistence type="inferred from homology"/>
<protein>
    <submittedName>
        <fullName evidence="5">Arrestin domain-containing protein 3-like</fullName>
    </submittedName>
</protein>
<dbReference type="SUPFAM" id="SSF81296">
    <property type="entry name" value="E set domains"/>
    <property type="match status" value="2"/>
</dbReference>
<dbReference type="InParanoid" id="A0A3Q1EB19"/>
<dbReference type="Pfam" id="PF02752">
    <property type="entry name" value="Arrestin_C"/>
    <property type="match status" value="1"/>
</dbReference>
<evidence type="ECO:0000313" key="6">
    <source>
        <dbReference type="Proteomes" id="UP000257200"/>
    </source>
</evidence>
<keyword evidence="3" id="KW-1133">Transmembrane helix</keyword>
<dbReference type="GO" id="GO:0007399">
    <property type="term" value="P:nervous system development"/>
    <property type="evidence" value="ECO:0007669"/>
    <property type="project" value="UniProtKB-ARBA"/>
</dbReference>
<dbReference type="PANTHER" id="PTHR11188:SF135">
    <property type="entry name" value="ARRESTIN DOMAIN CONTAINING 3-LIKE-RELATED"/>
    <property type="match status" value="1"/>
</dbReference>
<dbReference type="STRING" id="80966.ENSAPOP00000000583"/>
<keyword evidence="3" id="KW-0472">Membrane</keyword>
<feature type="compositionally biased region" description="Pro residues" evidence="2">
    <location>
        <begin position="399"/>
        <end position="411"/>
    </location>
</feature>
<dbReference type="AlphaFoldDB" id="A0A3Q1EB19"/>
<evidence type="ECO:0000256" key="3">
    <source>
        <dbReference type="SAM" id="Phobius"/>
    </source>
</evidence>
<evidence type="ECO:0000259" key="4">
    <source>
        <dbReference type="SMART" id="SM01017"/>
    </source>
</evidence>
<comment type="similarity">
    <text evidence="1">Belongs to the arrestin family.</text>
</comment>
<feature type="region of interest" description="Disordered" evidence="2">
    <location>
        <begin position="391"/>
        <end position="411"/>
    </location>
</feature>
<dbReference type="GO" id="GO:0005737">
    <property type="term" value="C:cytoplasm"/>
    <property type="evidence" value="ECO:0007669"/>
    <property type="project" value="TreeGrafter"/>
</dbReference>
<organism evidence="5 6">
    <name type="scientific">Acanthochromis polyacanthus</name>
    <name type="common">spiny chromis</name>
    <dbReference type="NCBI Taxonomy" id="80966"/>
    <lineage>
        <taxon>Eukaryota</taxon>
        <taxon>Metazoa</taxon>
        <taxon>Chordata</taxon>
        <taxon>Craniata</taxon>
        <taxon>Vertebrata</taxon>
        <taxon>Euteleostomi</taxon>
        <taxon>Actinopterygii</taxon>
        <taxon>Neopterygii</taxon>
        <taxon>Teleostei</taxon>
        <taxon>Neoteleostei</taxon>
        <taxon>Acanthomorphata</taxon>
        <taxon>Ovalentaria</taxon>
        <taxon>Pomacentridae</taxon>
        <taxon>Acanthochromis</taxon>
    </lineage>
</organism>
<reference evidence="5" key="2">
    <citation type="submission" date="2025-09" db="UniProtKB">
        <authorList>
            <consortium name="Ensembl"/>
        </authorList>
    </citation>
    <scope>IDENTIFICATION</scope>
</reference>
<name>A0A3Q1EB19_9TELE</name>
<sequence>MNEENKAVMGGGGAAVIFLFHIGHTRRRWRSGLRCFRCFASPFVRNFISKLRIMSSTVKKLEVTYNPINKSNTFTCGDTVCGQVTLEVAKDCQIESLSIKFKGKAEVLWTERHGQTTVVYHSKDKYFSVKHYFIGGKTPEGDEQTLLPNQNFNTYSNVVAPGSHVYPFTFQIPHQDMPSSFKGSCGKVVYLLEATLSRSMRINKKDSTKINFVSNVDWNNVPGLMTPQHESKDKKMKFFNSGTVAMDVNIEKSGFLQGEGLKIVALIQNNSSREIKPKYCVYRKHSFFARGKRRLDTKDLFKEVGDPIPPSSNENVTRVITIPHDVEPSILNCSILKVEYRLRVYLDVKYASDPEIKFPIVLLPAYQGSAAAAPPVAAGFGFEPFGNPNPPVWGTGAPQAPPPGAAQYSDPPPPYGAYGFYPPLTDFGNKF</sequence>
<dbReference type="InterPro" id="IPR011022">
    <property type="entry name" value="Arrestin_C-like"/>
</dbReference>
<dbReference type="Gene3D" id="2.60.40.640">
    <property type="match status" value="2"/>
</dbReference>
<reference evidence="5" key="1">
    <citation type="submission" date="2025-08" db="UniProtKB">
        <authorList>
            <consortium name="Ensembl"/>
        </authorList>
    </citation>
    <scope>IDENTIFICATION</scope>
</reference>
<keyword evidence="3" id="KW-0812">Transmembrane</keyword>
<keyword evidence="6" id="KW-1185">Reference proteome</keyword>
<dbReference type="Pfam" id="PF00339">
    <property type="entry name" value="Arrestin_N"/>
    <property type="match status" value="1"/>
</dbReference>
<dbReference type="GeneTree" id="ENSGT00940000164012"/>
<accession>A0A3Q1EB19</accession>
<dbReference type="Ensembl" id="ENSAPOT00000016627.1">
    <property type="protein sequence ID" value="ENSAPOP00000000583.1"/>
    <property type="gene ID" value="ENSAPOG00000001766.1"/>
</dbReference>
<dbReference type="InterPro" id="IPR011021">
    <property type="entry name" value="Arrestin-like_N"/>
</dbReference>
<dbReference type="InterPro" id="IPR014752">
    <property type="entry name" value="Arrestin-like_C"/>
</dbReference>
<feature type="transmembrane region" description="Helical" evidence="3">
    <location>
        <begin position="6"/>
        <end position="24"/>
    </location>
</feature>
<dbReference type="GO" id="GO:0015031">
    <property type="term" value="P:protein transport"/>
    <property type="evidence" value="ECO:0007669"/>
    <property type="project" value="TreeGrafter"/>
</dbReference>